<name>A0ABD7YTA3_9LACO</name>
<dbReference type="RefSeq" id="WP_225365845.1">
    <property type="nucleotide sequence ID" value="NZ_CP114501.1"/>
</dbReference>
<organism evidence="1 2">
    <name type="scientific">Ligilactobacillus salivarius</name>
    <dbReference type="NCBI Taxonomy" id="1624"/>
    <lineage>
        <taxon>Bacteria</taxon>
        <taxon>Bacillati</taxon>
        <taxon>Bacillota</taxon>
        <taxon>Bacilli</taxon>
        <taxon>Lactobacillales</taxon>
        <taxon>Lactobacillaceae</taxon>
        <taxon>Ligilactobacillus</taxon>
    </lineage>
</organism>
<accession>A0ABD7YTA3</accession>
<proteinExistence type="predicted"/>
<dbReference type="Pfam" id="PF05135">
    <property type="entry name" value="Phage_connect_1"/>
    <property type="match status" value="1"/>
</dbReference>
<gene>
    <name evidence="1" type="ORF">O2U02_06935</name>
</gene>
<dbReference type="Gene3D" id="1.10.246.150">
    <property type="match status" value="1"/>
</dbReference>
<reference evidence="1 2" key="1">
    <citation type="submission" date="2022-12" db="EMBL/GenBank/DDBJ databases">
        <title>Assessment of beneficial effects and identification of host adaptation-associated genes of Ligilactobacillus salivarius isolated from Meles meles.</title>
        <authorList>
            <person name="Wang Y."/>
        </authorList>
    </citation>
    <scope>NUCLEOTIDE SEQUENCE [LARGE SCALE GENOMIC DNA]</scope>
    <source>
        <strain evidence="1 2">S35</strain>
    </source>
</reference>
<dbReference type="InterPro" id="IPR021146">
    <property type="entry name" value="Phage_gp6-like_head-tail"/>
</dbReference>
<dbReference type="AlphaFoldDB" id="A0ABD7YTA3"/>
<dbReference type="InterPro" id="IPR053746">
    <property type="entry name" value="Viral_HT_Connector_Assembly"/>
</dbReference>
<dbReference type="Proteomes" id="UP001224533">
    <property type="component" value="Chromosome"/>
</dbReference>
<dbReference type="EMBL" id="CP114509">
    <property type="protein sequence ID" value="WHS17211.1"/>
    <property type="molecule type" value="Genomic_DNA"/>
</dbReference>
<sequence length="106" mass="12151">MTPEEIKQTQLDKLYKRLDVESSDEVLADCFDDAIQLCLDYTGRDRLTMPVAISAKRLAIVMYNQLDDEGETKRVEGGVERDFETGIPANIRASLNPYRVVRTRRL</sequence>
<dbReference type="GeneID" id="89465173"/>
<evidence type="ECO:0000313" key="1">
    <source>
        <dbReference type="EMBL" id="WHS17211.1"/>
    </source>
</evidence>
<protein>
    <submittedName>
        <fullName evidence="1">Phage head-tail connector protein</fullName>
    </submittedName>
</protein>
<evidence type="ECO:0000313" key="2">
    <source>
        <dbReference type="Proteomes" id="UP001224533"/>
    </source>
</evidence>